<evidence type="ECO:0000313" key="3">
    <source>
        <dbReference type="EMBL" id="CAB4742987.1"/>
    </source>
</evidence>
<feature type="transmembrane region" description="Helical" evidence="1">
    <location>
        <begin position="38"/>
        <end position="59"/>
    </location>
</feature>
<dbReference type="EMBL" id="CAEZWT010000029">
    <property type="protein sequence ID" value="CAB4668819.1"/>
    <property type="molecule type" value="Genomic_DNA"/>
</dbReference>
<dbReference type="AlphaFoldDB" id="A0A6J6M6E3"/>
<keyword evidence="1" id="KW-0812">Transmembrane</keyword>
<organism evidence="2">
    <name type="scientific">freshwater metagenome</name>
    <dbReference type="NCBI Taxonomy" id="449393"/>
    <lineage>
        <taxon>unclassified sequences</taxon>
        <taxon>metagenomes</taxon>
        <taxon>ecological metagenomes</taxon>
    </lineage>
</organism>
<dbReference type="EMBL" id="CAFBLE010000007">
    <property type="protein sequence ID" value="CAB4870299.1"/>
    <property type="molecule type" value="Genomic_DNA"/>
</dbReference>
<gene>
    <name evidence="2" type="ORF">UFOPK2289_00999</name>
    <name evidence="3" type="ORF">UFOPK2822_00304</name>
    <name evidence="4" type="ORF">UFOPK3346_00993</name>
    <name evidence="5" type="ORF">UFOPK3670_00340</name>
    <name evidence="6" type="ORF">UFOPK4308_00100</name>
</gene>
<dbReference type="EMBL" id="CAFBQL010000001">
    <property type="protein sequence ID" value="CAB5051651.1"/>
    <property type="molecule type" value="Genomic_DNA"/>
</dbReference>
<proteinExistence type="predicted"/>
<evidence type="ECO:0000313" key="4">
    <source>
        <dbReference type="EMBL" id="CAB4870299.1"/>
    </source>
</evidence>
<sequence>MATTKKAPAKKVAKKAPTAKVASAVVIQRHDRFDWRSLYLYAVCLITLMVCLFSIVSLVRNGISAIFPDPVYIDPYNTVKPSVAESALMAKQTHDQNQHRAIMSLVDSVTTLLIAGPLYLYHWKMVRKES</sequence>
<keyword evidence="1" id="KW-1133">Transmembrane helix</keyword>
<name>A0A6J6M6E3_9ZZZZ</name>
<feature type="transmembrane region" description="Helical" evidence="1">
    <location>
        <begin position="101"/>
        <end position="121"/>
    </location>
</feature>
<dbReference type="EMBL" id="CAFBMV010000002">
    <property type="protein sequence ID" value="CAB4915610.1"/>
    <property type="molecule type" value="Genomic_DNA"/>
</dbReference>
<evidence type="ECO:0000256" key="1">
    <source>
        <dbReference type="SAM" id="Phobius"/>
    </source>
</evidence>
<protein>
    <submittedName>
        <fullName evidence="2">Unannotated protein</fullName>
    </submittedName>
</protein>
<evidence type="ECO:0000313" key="6">
    <source>
        <dbReference type="EMBL" id="CAB5051651.1"/>
    </source>
</evidence>
<evidence type="ECO:0000313" key="2">
    <source>
        <dbReference type="EMBL" id="CAB4668819.1"/>
    </source>
</evidence>
<reference evidence="2" key="1">
    <citation type="submission" date="2020-05" db="EMBL/GenBank/DDBJ databases">
        <authorList>
            <person name="Chiriac C."/>
            <person name="Salcher M."/>
            <person name="Ghai R."/>
            <person name="Kavagutti S V."/>
        </authorList>
    </citation>
    <scope>NUCLEOTIDE SEQUENCE</scope>
</reference>
<dbReference type="EMBL" id="CAEZZC010000003">
    <property type="protein sequence ID" value="CAB4742987.1"/>
    <property type="molecule type" value="Genomic_DNA"/>
</dbReference>
<keyword evidence="1" id="KW-0472">Membrane</keyword>
<evidence type="ECO:0000313" key="5">
    <source>
        <dbReference type="EMBL" id="CAB4915610.1"/>
    </source>
</evidence>
<accession>A0A6J6M6E3</accession>